<dbReference type="Pfam" id="PF07103">
    <property type="entry name" value="DUF1365"/>
    <property type="match status" value="1"/>
</dbReference>
<gene>
    <name evidence="1" type="ORF">SAMN06297280_1655</name>
</gene>
<evidence type="ECO:0000313" key="1">
    <source>
        <dbReference type="EMBL" id="SNY50721.1"/>
    </source>
</evidence>
<dbReference type="OrthoDB" id="9778801at2"/>
<accession>A0A285IUV7</accession>
<name>A0A285IUV7_9GAMM</name>
<dbReference type="PANTHER" id="PTHR33973:SF4">
    <property type="entry name" value="OS07G0153300 PROTEIN"/>
    <property type="match status" value="1"/>
</dbReference>
<proteinExistence type="predicted"/>
<evidence type="ECO:0008006" key="3">
    <source>
        <dbReference type="Google" id="ProtNLM"/>
    </source>
</evidence>
<dbReference type="InterPro" id="IPR010775">
    <property type="entry name" value="DUF1365"/>
</dbReference>
<dbReference type="EMBL" id="OBEB01000003">
    <property type="protein sequence ID" value="SNY50721.1"/>
    <property type="molecule type" value="Genomic_DNA"/>
</dbReference>
<reference evidence="2" key="1">
    <citation type="submission" date="2017-09" db="EMBL/GenBank/DDBJ databases">
        <authorList>
            <person name="Varghese N."/>
            <person name="Submissions S."/>
        </authorList>
    </citation>
    <scope>NUCLEOTIDE SEQUENCE [LARGE SCALE GENOMIC DNA]</scope>
    <source>
        <strain evidence="2">CGMCC 1.12461</strain>
    </source>
</reference>
<organism evidence="1 2">
    <name type="scientific">Arsukibacterium tuosuense</name>
    <dbReference type="NCBI Taxonomy" id="1323745"/>
    <lineage>
        <taxon>Bacteria</taxon>
        <taxon>Pseudomonadati</taxon>
        <taxon>Pseudomonadota</taxon>
        <taxon>Gammaproteobacteria</taxon>
        <taxon>Chromatiales</taxon>
        <taxon>Chromatiaceae</taxon>
        <taxon>Arsukibacterium</taxon>
    </lineage>
</organism>
<evidence type="ECO:0000313" key="2">
    <source>
        <dbReference type="Proteomes" id="UP000219353"/>
    </source>
</evidence>
<sequence>MQAGHAVYCGEVGHKRFVPKVHGFNYSFNAYWLDCDVLTPASLSQVGIKHEGFGALSYRRRDYLAGNEVLLLAVQDKVQQLGGAKQISRVCLLTPLANWGYYFSPITLYYCYDQNGVFCYLLAEVSNTPWNERHYYLQTIDTDTTQPGFYQHDKAFHVSPFNPIDMQYRWQIPEPANELYCSITNLKQQQAVFSAWIKLKRFELSKANRQRILIRHPWQNVQVMWRIYWQALKLYLKGVPLHQHPKSREQ</sequence>
<keyword evidence="2" id="KW-1185">Reference proteome</keyword>
<protein>
    <recommendedName>
        <fullName evidence="3">DUF1365 domain-containing protein</fullName>
    </recommendedName>
</protein>
<dbReference type="AlphaFoldDB" id="A0A285IUV7"/>
<dbReference type="PANTHER" id="PTHR33973">
    <property type="entry name" value="OS07G0153300 PROTEIN"/>
    <property type="match status" value="1"/>
</dbReference>
<dbReference type="RefSeq" id="WP_097110937.1">
    <property type="nucleotide sequence ID" value="NZ_OBEB01000003.1"/>
</dbReference>
<dbReference type="Proteomes" id="UP000219353">
    <property type="component" value="Unassembled WGS sequence"/>
</dbReference>